<protein>
    <submittedName>
        <fullName evidence="6">FadR family transcriptional regulator</fullName>
    </submittedName>
</protein>
<evidence type="ECO:0000259" key="5">
    <source>
        <dbReference type="PROSITE" id="PS50949"/>
    </source>
</evidence>
<dbReference type="SMART" id="SM00895">
    <property type="entry name" value="FCD"/>
    <property type="match status" value="1"/>
</dbReference>
<organism evidence="6 7">
    <name type="scientific">Verticiella sediminum</name>
    <dbReference type="NCBI Taxonomy" id="1247510"/>
    <lineage>
        <taxon>Bacteria</taxon>
        <taxon>Pseudomonadati</taxon>
        <taxon>Pseudomonadota</taxon>
        <taxon>Betaproteobacteria</taxon>
        <taxon>Burkholderiales</taxon>
        <taxon>Alcaligenaceae</taxon>
        <taxon>Verticiella</taxon>
    </lineage>
</organism>
<accession>A0A556B210</accession>
<dbReference type="GO" id="GO:0003700">
    <property type="term" value="F:DNA-binding transcription factor activity"/>
    <property type="evidence" value="ECO:0007669"/>
    <property type="project" value="InterPro"/>
</dbReference>
<dbReference type="Pfam" id="PF00392">
    <property type="entry name" value="GntR"/>
    <property type="match status" value="1"/>
</dbReference>
<name>A0A556B210_9BURK</name>
<dbReference type="EMBL" id="VLTJ01000001">
    <property type="protein sequence ID" value="TSH99194.1"/>
    <property type="molecule type" value="Genomic_DNA"/>
</dbReference>
<dbReference type="PANTHER" id="PTHR43537:SF5">
    <property type="entry name" value="UXU OPERON TRANSCRIPTIONAL REGULATOR"/>
    <property type="match status" value="1"/>
</dbReference>
<dbReference type="PROSITE" id="PS50949">
    <property type="entry name" value="HTH_GNTR"/>
    <property type="match status" value="1"/>
</dbReference>
<dbReference type="AlphaFoldDB" id="A0A556B210"/>
<evidence type="ECO:0000256" key="1">
    <source>
        <dbReference type="ARBA" id="ARBA00023015"/>
    </source>
</evidence>
<dbReference type="InterPro" id="IPR000524">
    <property type="entry name" value="Tscrpt_reg_HTH_GntR"/>
</dbReference>
<comment type="caution">
    <text evidence="6">The sequence shown here is derived from an EMBL/GenBank/DDBJ whole genome shotgun (WGS) entry which is preliminary data.</text>
</comment>
<keyword evidence="3" id="KW-0804">Transcription</keyword>
<proteinExistence type="predicted"/>
<dbReference type="InterPro" id="IPR008920">
    <property type="entry name" value="TF_FadR/GntR_C"/>
</dbReference>
<dbReference type="SUPFAM" id="SSF46785">
    <property type="entry name" value="Winged helix' DNA-binding domain"/>
    <property type="match status" value="1"/>
</dbReference>
<dbReference type="InterPro" id="IPR011711">
    <property type="entry name" value="GntR_C"/>
</dbReference>
<feature type="compositionally biased region" description="Basic residues" evidence="4">
    <location>
        <begin position="1"/>
        <end position="13"/>
    </location>
</feature>
<keyword evidence="7" id="KW-1185">Reference proteome</keyword>
<keyword evidence="2" id="KW-0238">DNA-binding</keyword>
<dbReference type="PANTHER" id="PTHR43537">
    <property type="entry name" value="TRANSCRIPTIONAL REGULATOR, GNTR FAMILY"/>
    <property type="match status" value="1"/>
</dbReference>
<sequence length="291" mass="31905">MPARPRWSRRPASRRSDARHRWSNTALSPSPAGLAGGLHAMNADRNDLATLVSPPTATKAPRLFEEICGQIRARLQEGTLRPGDKLPAERELAVQLGAGRPAVREALRSLEIAGLVELRKGVKGGAFIREGDPAVVTRSIRDMVYLGSISLQALTESRVIVTDAVVRLACERGTEADFQALEDSIAQTEQLERAGDFERRRVQLVAFYGLLSRAARNEVMIMFMDSLTEIVLGILNRVNVPPRPLTLQVQRAVIGELRARNADAAAELMSEHLRALHLYLLEAADAKVGAR</sequence>
<dbReference type="SMART" id="SM00345">
    <property type="entry name" value="HTH_GNTR"/>
    <property type="match status" value="1"/>
</dbReference>
<keyword evidence="1" id="KW-0805">Transcription regulation</keyword>
<feature type="region of interest" description="Disordered" evidence="4">
    <location>
        <begin position="1"/>
        <end position="35"/>
    </location>
</feature>
<dbReference type="Gene3D" id="1.10.10.10">
    <property type="entry name" value="Winged helix-like DNA-binding domain superfamily/Winged helix DNA-binding domain"/>
    <property type="match status" value="1"/>
</dbReference>
<feature type="domain" description="HTH gntR-type" evidence="5">
    <location>
        <begin position="61"/>
        <end position="131"/>
    </location>
</feature>
<dbReference type="OrthoDB" id="9028214at2"/>
<reference evidence="6 7" key="1">
    <citation type="submission" date="2019-07" db="EMBL/GenBank/DDBJ databases">
        <title>Qingshengfaniella alkalisoli gen. nov., sp. nov., isolated from saline soil.</title>
        <authorList>
            <person name="Xu L."/>
            <person name="Huang X.-X."/>
            <person name="Sun J.-Q."/>
        </authorList>
    </citation>
    <scope>NUCLEOTIDE SEQUENCE [LARGE SCALE GENOMIC DNA]</scope>
    <source>
        <strain evidence="6 7">DSM 27279</strain>
    </source>
</reference>
<dbReference type="PRINTS" id="PR00035">
    <property type="entry name" value="HTHGNTR"/>
</dbReference>
<evidence type="ECO:0000256" key="2">
    <source>
        <dbReference type="ARBA" id="ARBA00023125"/>
    </source>
</evidence>
<evidence type="ECO:0000256" key="3">
    <source>
        <dbReference type="ARBA" id="ARBA00023163"/>
    </source>
</evidence>
<evidence type="ECO:0000256" key="4">
    <source>
        <dbReference type="SAM" id="MobiDB-lite"/>
    </source>
</evidence>
<dbReference type="CDD" id="cd07377">
    <property type="entry name" value="WHTH_GntR"/>
    <property type="match status" value="1"/>
</dbReference>
<dbReference type="InterPro" id="IPR036388">
    <property type="entry name" value="WH-like_DNA-bd_sf"/>
</dbReference>
<dbReference type="GO" id="GO:0003677">
    <property type="term" value="F:DNA binding"/>
    <property type="evidence" value="ECO:0007669"/>
    <property type="project" value="UniProtKB-KW"/>
</dbReference>
<dbReference type="InterPro" id="IPR036390">
    <property type="entry name" value="WH_DNA-bd_sf"/>
</dbReference>
<dbReference type="Pfam" id="PF07729">
    <property type="entry name" value="FCD"/>
    <property type="match status" value="1"/>
</dbReference>
<gene>
    <name evidence="6" type="ORF">FOZ76_00210</name>
</gene>
<dbReference type="SUPFAM" id="SSF48008">
    <property type="entry name" value="GntR ligand-binding domain-like"/>
    <property type="match status" value="1"/>
</dbReference>
<evidence type="ECO:0000313" key="6">
    <source>
        <dbReference type="EMBL" id="TSH99194.1"/>
    </source>
</evidence>
<dbReference type="Gene3D" id="1.20.120.530">
    <property type="entry name" value="GntR ligand-binding domain-like"/>
    <property type="match status" value="1"/>
</dbReference>
<dbReference type="Proteomes" id="UP000318405">
    <property type="component" value="Unassembled WGS sequence"/>
</dbReference>
<evidence type="ECO:0000313" key="7">
    <source>
        <dbReference type="Proteomes" id="UP000318405"/>
    </source>
</evidence>